<feature type="transmembrane region" description="Helical" evidence="7">
    <location>
        <begin position="249"/>
        <end position="272"/>
    </location>
</feature>
<evidence type="ECO:0000256" key="2">
    <source>
        <dbReference type="ARBA" id="ARBA00022448"/>
    </source>
</evidence>
<comment type="caution">
    <text evidence="9">The sequence shown here is derived from an EMBL/GenBank/DDBJ whole genome shotgun (WGS) entry which is preliminary data.</text>
</comment>
<evidence type="ECO:0000313" key="10">
    <source>
        <dbReference type="Proteomes" id="UP001139516"/>
    </source>
</evidence>
<name>A0A9X1Y5A0_9PROT</name>
<dbReference type="PROSITE" id="PS50928">
    <property type="entry name" value="ABC_TM1"/>
    <property type="match status" value="1"/>
</dbReference>
<comment type="similarity">
    <text evidence="7">Belongs to the binding-protein-dependent transport system permease family.</text>
</comment>
<sequence length="287" mass="31090">MPDVLPPMRRIGGVVGFLRRNPTIAVGGFLLLLMIGVAVFAPFLGTVDPTALSPARRTREPSAMYWFGTDMLGRDVYSRVLYGARVSLIVGFSVALIASVIGLAIGLVSGFVRWLDWFVMRVMDGLMSIPPILLAIALAAATRGSVQNVIFAITVAEIPRVARLVRGVVLSLREQPYVDAAITTGTRVPVIMWRHILPNTLAPMTVQATYICASAMIVEAILSFIGAGTPPTTPSWGNIMAEGRALWQVKPYIVFFPAIFLSITVLAVNLLGDGLRDMLDPRMAKRV</sequence>
<evidence type="ECO:0000256" key="7">
    <source>
        <dbReference type="RuleBase" id="RU363032"/>
    </source>
</evidence>
<gene>
    <name evidence="9" type="ORF">M0638_04840</name>
</gene>
<dbReference type="InterPro" id="IPR000515">
    <property type="entry name" value="MetI-like"/>
</dbReference>
<reference evidence="9" key="1">
    <citation type="submission" date="2022-04" db="EMBL/GenBank/DDBJ databases">
        <title>Roseomonas acroporae sp. nov., isolated from coral Acropora digitifera.</title>
        <authorList>
            <person name="Sun H."/>
        </authorList>
    </citation>
    <scope>NUCLEOTIDE SEQUENCE</scope>
    <source>
        <strain evidence="9">NAR14</strain>
    </source>
</reference>
<evidence type="ECO:0000259" key="8">
    <source>
        <dbReference type="PROSITE" id="PS50928"/>
    </source>
</evidence>
<dbReference type="InterPro" id="IPR050366">
    <property type="entry name" value="BP-dependent_transpt_permease"/>
</dbReference>
<evidence type="ECO:0000313" key="9">
    <source>
        <dbReference type="EMBL" id="MCK8783708.1"/>
    </source>
</evidence>
<dbReference type="EMBL" id="JALPRX010000016">
    <property type="protein sequence ID" value="MCK8783708.1"/>
    <property type="molecule type" value="Genomic_DNA"/>
</dbReference>
<keyword evidence="4 7" id="KW-0812">Transmembrane</keyword>
<dbReference type="AlphaFoldDB" id="A0A9X1Y5A0"/>
<dbReference type="SUPFAM" id="SSF161098">
    <property type="entry name" value="MetI-like"/>
    <property type="match status" value="1"/>
</dbReference>
<accession>A0A9X1Y5A0</accession>
<dbReference type="RefSeq" id="WP_248665878.1">
    <property type="nucleotide sequence ID" value="NZ_JALPRX010000016.1"/>
</dbReference>
<evidence type="ECO:0000256" key="4">
    <source>
        <dbReference type="ARBA" id="ARBA00022692"/>
    </source>
</evidence>
<dbReference type="Gene3D" id="1.10.3720.10">
    <property type="entry name" value="MetI-like"/>
    <property type="match status" value="1"/>
</dbReference>
<keyword evidence="3" id="KW-1003">Cell membrane</keyword>
<evidence type="ECO:0000256" key="3">
    <source>
        <dbReference type="ARBA" id="ARBA00022475"/>
    </source>
</evidence>
<feature type="transmembrane region" description="Helical" evidence="7">
    <location>
        <begin position="208"/>
        <end position="229"/>
    </location>
</feature>
<dbReference type="Proteomes" id="UP001139516">
    <property type="component" value="Unassembled WGS sequence"/>
</dbReference>
<dbReference type="GO" id="GO:0005886">
    <property type="term" value="C:plasma membrane"/>
    <property type="evidence" value="ECO:0007669"/>
    <property type="project" value="UniProtKB-SubCell"/>
</dbReference>
<dbReference type="InterPro" id="IPR035906">
    <property type="entry name" value="MetI-like_sf"/>
</dbReference>
<dbReference type="InterPro" id="IPR025966">
    <property type="entry name" value="OppC_N"/>
</dbReference>
<keyword evidence="10" id="KW-1185">Reference proteome</keyword>
<dbReference type="Pfam" id="PF00528">
    <property type="entry name" value="BPD_transp_1"/>
    <property type="match status" value="1"/>
</dbReference>
<evidence type="ECO:0000256" key="1">
    <source>
        <dbReference type="ARBA" id="ARBA00004651"/>
    </source>
</evidence>
<dbReference type="CDD" id="cd06261">
    <property type="entry name" value="TM_PBP2"/>
    <property type="match status" value="1"/>
</dbReference>
<dbReference type="GO" id="GO:0055085">
    <property type="term" value="P:transmembrane transport"/>
    <property type="evidence" value="ECO:0007669"/>
    <property type="project" value="InterPro"/>
</dbReference>
<organism evidence="9 10">
    <name type="scientific">Roseomonas acroporae</name>
    <dbReference type="NCBI Taxonomy" id="2937791"/>
    <lineage>
        <taxon>Bacteria</taxon>
        <taxon>Pseudomonadati</taxon>
        <taxon>Pseudomonadota</taxon>
        <taxon>Alphaproteobacteria</taxon>
        <taxon>Acetobacterales</taxon>
        <taxon>Roseomonadaceae</taxon>
        <taxon>Roseomonas</taxon>
    </lineage>
</organism>
<dbReference type="Pfam" id="PF12911">
    <property type="entry name" value="OppC_N"/>
    <property type="match status" value="1"/>
</dbReference>
<feature type="domain" description="ABC transmembrane type-1" evidence="8">
    <location>
        <begin position="88"/>
        <end position="272"/>
    </location>
</feature>
<keyword evidence="5 7" id="KW-1133">Transmembrane helix</keyword>
<comment type="subcellular location">
    <subcellularLocation>
        <location evidence="1 7">Cell membrane</location>
        <topology evidence="1 7">Multi-pass membrane protein</topology>
    </subcellularLocation>
</comment>
<feature type="transmembrane region" description="Helical" evidence="7">
    <location>
        <begin position="88"/>
        <end position="112"/>
    </location>
</feature>
<proteinExistence type="inferred from homology"/>
<evidence type="ECO:0000256" key="6">
    <source>
        <dbReference type="ARBA" id="ARBA00023136"/>
    </source>
</evidence>
<keyword evidence="2 7" id="KW-0813">Transport</keyword>
<dbReference type="PANTHER" id="PTHR43386:SF6">
    <property type="entry name" value="ABC TRANSPORTER PERMEASE PROTEIN"/>
    <property type="match status" value="1"/>
</dbReference>
<protein>
    <submittedName>
        <fullName evidence="9">ABC transporter permease</fullName>
    </submittedName>
</protein>
<keyword evidence="6 7" id="KW-0472">Membrane</keyword>
<evidence type="ECO:0000256" key="5">
    <source>
        <dbReference type="ARBA" id="ARBA00022989"/>
    </source>
</evidence>
<feature type="transmembrane region" description="Helical" evidence="7">
    <location>
        <begin position="24"/>
        <end position="47"/>
    </location>
</feature>
<dbReference type="PANTHER" id="PTHR43386">
    <property type="entry name" value="OLIGOPEPTIDE TRANSPORT SYSTEM PERMEASE PROTEIN APPC"/>
    <property type="match status" value="1"/>
</dbReference>